<protein>
    <submittedName>
        <fullName evidence="1">Uncharacterized protein</fullName>
    </submittedName>
</protein>
<dbReference type="EMBL" id="CYZO01000046">
    <property type="protein sequence ID" value="CUO42162.1"/>
    <property type="molecule type" value="Genomic_DNA"/>
</dbReference>
<accession>A0A174EVL4</accession>
<name>A0A174EVL4_9FIRM</name>
<dbReference type="GeneID" id="97328388"/>
<reference evidence="1 2" key="1">
    <citation type="submission" date="2015-09" db="EMBL/GenBank/DDBJ databases">
        <authorList>
            <consortium name="Pathogen Informatics"/>
        </authorList>
    </citation>
    <scope>NUCLEOTIDE SEQUENCE [LARGE SCALE GENOMIC DNA]</scope>
    <source>
        <strain evidence="1 2">2789STDY5834841</strain>
    </source>
</reference>
<evidence type="ECO:0000313" key="2">
    <source>
        <dbReference type="Proteomes" id="UP000095787"/>
    </source>
</evidence>
<dbReference type="RefSeq" id="WP_055159413.1">
    <property type="nucleotide sequence ID" value="NZ_CATVPX010000014.1"/>
</dbReference>
<dbReference type="Proteomes" id="UP000095787">
    <property type="component" value="Unassembled WGS sequence"/>
</dbReference>
<sequence length="98" mass="11804">MISTEKKKKIDERCKALEKEFERRYKKETEVRGKKCFAVREDEFFIVSGLSWANAIVLEHAFSKTEVEKNMFEDGKLFYMEEMNEKEMFEKMIEEIEG</sequence>
<proteinExistence type="predicted"/>
<organism evidence="1 2">
    <name type="scientific">[Ruminococcus] torques</name>
    <dbReference type="NCBI Taxonomy" id="33039"/>
    <lineage>
        <taxon>Bacteria</taxon>
        <taxon>Bacillati</taxon>
        <taxon>Bacillota</taxon>
        <taxon>Clostridia</taxon>
        <taxon>Lachnospirales</taxon>
        <taxon>Lachnospiraceae</taxon>
        <taxon>Mediterraneibacter</taxon>
    </lineage>
</organism>
<evidence type="ECO:0000313" key="1">
    <source>
        <dbReference type="EMBL" id="CUO42162.1"/>
    </source>
</evidence>
<dbReference type="AlphaFoldDB" id="A0A174EVL4"/>
<gene>
    <name evidence="1" type="ORF">ERS852456_02517</name>
</gene>